<dbReference type="RefSeq" id="WP_141463969.1">
    <property type="nucleotide sequence ID" value="NZ_RBZW01000019.1"/>
</dbReference>
<comment type="caution">
    <text evidence="2">The sequence shown here is derived from an EMBL/GenBank/DDBJ whole genome shotgun (WGS) entry which is preliminary data.</text>
</comment>
<dbReference type="EMBL" id="RBZW01000019">
    <property type="protein sequence ID" value="THE65536.1"/>
    <property type="molecule type" value="Genomic_DNA"/>
</dbReference>
<accession>A0A4S3TMY9</accession>
<organism evidence="2 3">
    <name type="scientific">Salinadaptatus halalkaliphilus</name>
    <dbReference type="NCBI Taxonomy" id="2419781"/>
    <lineage>
        <taxon>Archaea</taxon>
        <taxon>Methanobacteriati</taxon>
        <taxon>Methanobacteriota</taxon>
        <taxon>Stenosarchaea group</taxon>
        <taxon>Halobacteria</taxon>
        <taxon>Halobacteriales</taxon>
        <taxon>Natrialbaceae</taxon>
        <taxon>Salinadaptatus</taxon>
    </lineage>
</organism>
<name>A0A4S3TMY9_9EURY</name>
<protein>
    <submittedName>
        <fullName evidence="2">Uncharacterized protein</fullName>
    </submittedName>
</protein>
<feature type="compositionally biased region" description="Basic and acidic residues" evidence="1">
    <location>
        <begin position="47"/>
        <end position="57"/>
    </location>
</feature>
<dbReference type="PROSITE" id="PS51257">
    <property type="entry name" value="PROKAR_LIPOPROTEIN"/>
    <property type="match status" value="1"/>
</dbReference>
<evidence type="ECO:0000313" key="3">
    <source>
        <dbReference type="Proteomes" id="UP000318864"/>
    </source>
</evidence>
<evidence type="ECO:0000256" key="1">
    <source>
        <dbReference type="SAM" id="MobiDB-lite"/>
    </source>
</evidence>
<feature type="region of interest" description="Disordered" evidence="1">
    <location>
        <begin position="21"/>
        <end position="57"/>
    </location>
</feature>
<dbReference type="OrthoDB" id="201787at2157"/>
<sequence length="301" mass="32437">MPDSRLTRRSMLAVTMAAIAGCTSGGDDPEELPPDAETGGDESERDADEREIPDRDIDADWDAAAPFRTWLLDSDPVSGGNRRFDYTAVFPEGVDLEPVLPGFSDVTIDDVDGHLVQAFTQVFFGTFDVDAITADADRDDDTEITGTYGGYTVVTESLPDGERTLAIGPEAIVIGDDYEARIDAHQGERDRLEDVDPEFTHLFQQLPHTETVTGEYDAPAGSNVDIDEIYLWGVSSESPMAEEMTWVFVFESADALTDDALETLEAVSSDVASAERDGRTATIVGTPPAMPEDAPGATDGT</sequence>
<feature type="region of interest" description="Disordered" evidence="1">
    <location>
        <begin position="277"/>
        <end position="301"/>
    </location>
</feature>
<evidence type="ECO:0000313" key="2">
    <source>
        <dbReference type="EMBL" id="THE65536.1"/>
    </source>
</evidence>
<keyword evidence="3" id="KW-1185">Reference proteome</keyword>
<feature type="compositionally biased region" description="Acidic residues" evidence="1">
    <location>
        <begin position="27"/>
        <end position="46"/>
    </location>
</feature>
<dbReference type="AlphaFoldDB" id="A0A4S3TMY9"/>
<reference evidence="2 3" key="1">
    <citation type="submission" date="2018-10" db="EMBL/GenBank/DDBJ databases">
        <title>Natronolimnobius sp. XQ-INN 246 isolated from Inner Mongolia Autonomous Region of China.</title>
        <authorList>
            <person name="Xue Q."/>
        </authorList>
    </citation>
    <scope>NUCLEOTIDE SEQUENCE [LARGE SCALE GENOMIC DNA]</scope>
    <source>
        <strain evidence="2 3">XQ-INN 246</strain>
    </source>
</reference>
<proteinExistence type="predicted"/>
<dbReference type="Proteomes" id="UP000318864">
    <property type="component" value="Unassembled WGS sequence"/>
</dbReference>
<gene>
    <name evidence="2" type="ORF">D8Y22_06890</name>
</gene>